<reference evidence="1" key="2">
    <citation type="submission" date="2025-09" db="UniProtKB">
        <authorList>
            <consortium name="EnsemblPlants"/>
        </authorList>
    </citation>
    <scope>IDENTIFICATION</scope>
</reference>
<proteinExistence type="predicted"/>
<evidence type="ECO:0000313" key="1">
    <source>
        <dbReference type="EnsemblPlants" id="AVESA.00010b.r2.5AG0809770.1.CDS"/>
    </source>
</evidence>
<accession>A0ACD5XLT7</accession>
<reference evidence="1" key="1">
    <citation type="submission" date="2021-05" db="EMBL/GenBank/DDBJ databases">
        <authorList>
            <person name="Scholz U."/>
            <person name="Mascher M."/>
            <person name="Fiebig A."/>
        </authorList>
    </citation>
    <scope>NUCLEOTIDE SEQUENCE [LARGE SCALE GENOMIC DNA]</scope>
</reference>
<sequence length="510" mass="55652">MEAAGASSGARTLLKLPPGYHFAPTDEELIVHYLRRRINGFPQLLPIFKDVASLDSQRPEEVTAKFKDCGVDRWFFFTKRRRKYARGNRPNRMTSGNGFWKATGPQRMIRSGRGQGRRLVGRVRTLVFYSAPPTKETENKDMEGKAAALSEWKTSWTMYEYENLTSEEEAADKNVDKLGEWVLCTIQKQKEKNDDGPAAAKKVKEEVVKMEPKIEAGGKKRKGKTEAEDGADHQGPIFHPKPKKRSKVAVPTMPPPPHPAMASPEEGDEMMGMFVFENTGCPAGMSSPVPTAHQHHESPPPCSQTMSPPCVTDNHHYVPGGMACVQEPPRSAMTMSASAGGNYNIGSSGQIMMPTRFAGNTHSFHMPTPLLQQEAPPHMMSSLSGYSNHNVAPFMNNYLHPAHSAAAAYPGGYGYGGAARHNTAGQLGDYRYTGVDFPSFLDTSNSGISYADPSPAVWMNRGAVSSQSHGGYLAQSSSQMYHGGPSVPGPGTAMRPAAPLPWKDQVTART</sequence>
<dbReference type="Proteomes" id="UP001732700">
    <property type="component" value="Chromosome 5A"/>
</dbReference>
<keyword evidence="2" id="KW-1185">Reference proteome</keyword>
<evidence type="ECO:0000313" key="2">
    <source>
        <dbReference type="Proteomes" id="UP001732700"/>
    </source>
</evidence>
<protein>
    <submittedName>
        <fullName evidence="1">Uncharacterized protein</fullName>
    </submittedName>
</protein>
<dbReference type="EnsemblPlants" id="AVESA.00010b.r2.5AG0809770.1">
    <property type="protein sequence ID" value="AVESA.00010b.r2.5AG0809770.1.CDS"/>
    <property type="gene ID" value="AVESA.00010b.r2.5AG0809770"/>
</dbReference>
<organism evidence="1 2">
    <name type="scientific">Avena sativa</name>
    <name type="common">Oat</name>
    <dbReference type="NCBI Taxonomy" id="4498"/>
    <lineage>
        <taxon>Eukaryota</taxon>
        <taxon>Viridiplantae</taxon>
        <taxon>Streptophyta</taxon>
        <taxon>Embryophyta</taxon>
        <taxon>Tracheophyta</taxon>
        <taxon>Spermatophyta</taxon>
        <taxon>Magnoliopsida</taxon>
        <taxon>Liliopsida</taxon>
        <taxon>Poales</taxon>
        <taxon>Poaceae</taxon>
        <taxon>BOP clade</taxon>
        <taxon>Pooideae</taxon>
        <taxon>Poodae</taxon>
        <taxon>Poeae</taxon>
        <taxon>Poeae Chloroplast Group 1 (Aveneae type)</taxon>
        <taxon>Aveninae</taxon>
        <taxon>Avena</taxon>
    </lineage>
</organism>
<name>A0ACD5XLT7_AVESA</name>